<keyword evidence="1" id="KW-0804">Transcription</keyword>
<evidence type="ECO:0000313" key="1">
    <source>
        <dbReference type="EMBL" id="MBB5055357.1"/>
    </source>
</evidence>
<organism evidence="1 2">
    <name type="scientific">Granulicella aggregans</name>
    <dbReference type="NCBI Taxonomy" id="474949"/>
    <lineage>
        <taxon>Bacteria</taxon>
        <taxon>Pseudomonadati</taxon>
        <taxon>Acidobacteriota</taxon>
        <taxon>Terriglobia</taxon>
        <taxon>Terriglobales</taxon>
        <taxon>Acidobacteriaceae</taxon>
        <taxon>Granulicella</taxon>
    </lineage>
</organism>
<dbReference type="GO" id="GO:0000428">
    <property type="term" value="C:DNA-directed RNA polymerase complex"/>
    <property type="evidence" value="ECO:0007669"/>
    <property type="project" value="UniProtKB-KW"/>
</dbReference>
<dbReference type="Proteomes" id="UP000540989">
    <property type="component" value="Unassembled WGS sequence"/>
</dbReference>
<keyword evidence="2" id="KW-1185">Reference proteome</keyword>
<evidence type="ECO:0000313" key="2">
    <source>
        <dbReference type="Proteomes" id="UP000540989"/>
    </source>
</evidence>
<dbReference type="EMBL" id="JACHIP010000001">
    <property type="protein sequence ID" value="MBB5055357.1"/>
    <property type="molecule type" value="Genomic_DNA"/>
</dbReference>
<dbReference type="AlphaFoldDB" id="A0A7W7Z8S3"/>
<protein>
    <submittedName>
        <fullName evidence="1">DNA-directed RNA polymerase subunit RPC12/RpoP</fullName>
    </submittedName>
</protein>
<keyword evidence="1" id="KW-0240">DNA-directed RNA polymerase</keyword>
<accession>A0A7W7Z8S3</accession>
<gene>
    <name evidence="1" type="ORF">HDF16_000026</name>
</gene>
<sequence length="59" mass="6615">MPLLASIAEAYNRPMTMTILKCVACGKTILVRDEPNEKRQKTCTCSASMVERNRLRPAC</sequence>
<reference evidence="1 2" key="1">
    <citation type="submission" date="2020-08" db="EMBL/GenBank/DDBJ databases">
        <title>Genomic Encyclopedia of Type Strains, Phase IV (KMG-V): Genome sequencing to study the core and pangenomes of soil and plant-associated prokaryotes.</title>
        <authorList>
            <person name="Whitman W."/>
        </authorList>
    </citation>
    <scope>NUCLEOTIDE SEQUENCE [LARGE SCALE GENOMIC DNA]</scope>
    <source>
        <strain evidence="1 2">M8UP14</strain>
    </source>
</reference>
<comment type="caution">
    <text evidence="1">The sequence shown here is derived from an EMBL/GenBank/DDBJ whole genome shotgun (WGS) entry which is preliminary data.</text>
</comment>
<proteinExistence type="predicted"/>
<name>A0A7W7Z8S3_9BACT</name>